<dbReference type="InterPro" id="IPR010744">
    <property type="entry name" value="Phage_CI_N"/>
</dbReference>
<dbReference type="EMBL" id="WNXD01000002">
    <property type="protein sequence ID" value="MBB2146591.1"/>
    <property type="molecule type" value="Genomic_DNA"/>
</dbReference>
<dbReference type="GO" id="GO:0003677">
    <property type="term" value="F:DNA binding"/>
    <property type="evidence" value="ECO:0007669"/>
    <property type="project" value="InterPro"/>
</dbReference>
<evidence type="ECO:0000313" key="2">
    <source>
        <dbReference type="EMBL" id="MBB2146591.1"/>
    </source>
</evidence>
<evidence type="ECO:0000313" key="3">
    <source>
        <dbReference type="Proteomes" id="UP000601055"/>
    </source>
</evidence>
<organism evidence="2 3">
    <name type="scientific">Pedobacter planticolens</name>
    <dbReference type="NCBI Taxonomy" id="2679964"/>
    <lineage>
        <taxon>Bacteria</taxon>
        <taxon>Pseudomonadati</taxon>
        <taxon>Bacteroidota</taxon>
        <taxon>Sphingobacteriia</taxon>
        <taxon>Sphingobacteriales</taxon>
        <taxon>Sphingobacteriaceae</taxon>
        <taxon>Pedobacter</taxon>
    </lineage>
</organism>
<keyword evidence="3" id="KW-1185">Reference proteome</keyword>
<dbReference type="Gene3D" id="1.10.260.40">
    <property type="entry name" value="lambda repressor-like DNA-binding domains"/>
    <property type="match status" value="1"/>
</dbReference>
<gene>
    <name evidence="2" type="ORF">GM921_13900</name>
</gene>
<dbReference type="RefSeq" id="WP_182923240.1">
    <property type="nucleotide sequence ID" value="NZ_WNXD01000002.1"/>
</dbReference>
<dbReference type="AlphaFoldDB" id="A0A923E0R3"/>
<protein>
    <recommendedName>
        <fullName evidence="1">Bacteriophage CI repressor N-terminal domain-containing protein</fullName>
    </recommendedName>
</protein>
<sequence>MKEKLDKELILSRIKFHYKFKSDAQLARFLGLGTNTLANWYTRNTINYDLIFTKCNDLNPTWIITGEGRPTKAYSNSEANAPSIAEEDAVKINSQYNQLTEIERLHQIITLQEGTISAQAKTIEVMNKLINTKDK</sequence>
<name>A0A923E0R3_9SPHI</name>
<dbReference type="Proteomes" id="UP000601055">
    <property type="component" value="Unassembled WGS sequence"/>
</dbReference>
<dbReference type="InterPro" id="IPR010982">
    <property type="entry name" value="Lambda_DNA-bd_dom_sf"/>
</dbReference>
<dbReference type="Pfam" id="PF07022">
    <property type="entry name" value="Phage_CI_repr"/>
    <property type="match status" value="1"/>
</dbReference>
<evidence type="ECO:0000259" key="1">
    <source>
        <dbReference type="Pfam" id="PF07022"/>
    </source>
</evidence>
<proteinExistence type="predicted"/>
<dbReference type="GO" id="GO:0045892">
    <property type="term" value="P:negative regulation of DNA-templated transcription"/>
    <property type="evidence" value="ECO:0007669"/>
    <property type="project" value="InterPro"/>
</dbReference>
<feature type="domain" description="Bacteriophage CI repressor N-terminal" evidence="1">
    <location>
        <begin position="10"/>
        <end position="69"/>
    </location>
</feature>
<reference evidence="2" key="1">
    <citation type="submission" date="2019-11" db="EMBL/GenBank/DDBJ databases">
        <title>Description of Pedobacter sp. LMG 31464T.</title>
        <authorList>
            <person name="Carlier A."/>
            <person name="Qi S."/>
            <person name="Vandamme P."/>
        </authorList>
    </citation>
    <scope>NUCLEOTIDE SEQUENCE</scope>
    <source>
        <strain evidence="2">LMG 31464</strain>
    </source>
</reference>
<comment type="caution">
    <text evidence="2">The sequence shown here is derived from an EMBL/GenBank/DDBJ whole genome shotgun (WGS) entry which is preliminary data.</text>
</comment>
<accession>A0A923E0R3</accession>